<reference evidence="4" key="1">
    <citation type="journal article" date="2019" name="Nat. Commun.">
        <title>The genome of broomcorn millet.</title>
        <authorList>
            <person name="Zou C."/>
            <person name="Miki D."/>
            <person name="Li D."/>
            <person name="Tang Q."/>
            <person name="Xiao L."/>
            <person name="Rajput S."/>
            <person name="Deng P."/>
            <person name="Jia W."/>
            <person name="Huang R."/>
            <person name="Zhang M."/>
            <person name="Sun Y."/>
            <person name="Hu J."/>
            <person name="Fu X."/>
            <person name="Schnable P.S."/>
            <person name="Li F."/>
            <person name="Zhang H."/>
            <person name="Feng B."/>
            <person name="Zhu X."/>
            <person name="Liu R."/>
            <person name="Schnable J.C."/>
            <person name="Zhu J.-K."/>
            <person name="Zhang H."/>
        </authorList>
    </citation>
    <scope>NUCLEOTIDE SEQUENCE [LARGE SCALE GENOMIC DNA]</scope>
</reference>
<dbReference type="SUPFAM" id="SSF51735">
    <property type="entry name" value="NAD(P)-binding Rossmann-fold domains"/>
    <property type="match status" value="1"/>
</dbReference>
<proteinExistence type="inferred from homology"/>
<comment type="function">
    <text evidence="1">Catalyzes the reduction of fatty acyl-CoA to fatty alcohols.</text>
</comment>
<protein>
    <recommendedName>
        <fullName evidence="1">Fatty acyl-CoA reductase</fullName>
        <ecNumber evidence="1">1.2.1.84</ecNumber>
    </recommendedName>
</protein>
<dbReference type="Pfam" id="PF07993">
    <property type="entry name" value="NAD_binding_4"/>
    <property type="match status" value="1"/>
</dbReference>
<dbReference type="PANTHER" id="PTHR11011:SF45">
    <property type="entry name" value="FATTY ACYL-COA REDUCTASE CG8306-RELATED"/>
    <property type="match status" value="1"/>
</dbReference>
<dbReference type="CDD" id="cd05236">
    <property type="entry name" value="FAR-N_SDR_e"/>
    <property type="match status" value="1"/>
</dbReference>
<evidence type="ECO:0000256" key="1">
    <source>
        <dbReference type="RuleBase" id="RU363097"/>
    </source>
</evidence>
<dbReference type="InterPro" id="IPR026055">
    <property type="entry name" value="FAR"/>
</dbReference>
<dbReference type="GO" id="GO:0102965">
    <property type="term" value="F:alcohol-forming long-chain fatty acyl-CoA reductase activity"/>
    <property type="evidence" value="ECO:0007669"/>
    <property type="project" value="UniProtKB-EC"/>
</dbReference>
<comment type="catalytic activity">
    <reaction evidence="1">
        <text>a long-chain fatty acyl-CoA + 2 NADPH + 2 H(+) = a long-chain primary fatty alcohol + 2 NADP(+) + CoA</text>
        <dbReference type="Rhea" id="RHEA:52716"/>
        <dbReference type="ChEBI" id="CHEBI:15378"/>
        <dbReference type="ChEBI" id="CHEBI:57287"/>
        <dbReference type="ChEBI" id="CHEBI:57783"/>
        <dbReference type="ChEBI" id="CHEBI:58349"/>
        <dbReference type="ChEBI" id="CHEBI:77396"/>
        <dbReference type="ChEBI" id="CHEBI:83139"/>
        <dbReference type="EC" id="1.2.1.84"/>
    </reaction>
</comment>
<name>A0A3L6QH96_PANMI</name>
<accession>A0A3L6QH96</accession>
<feature type="domain" description="Thioester reductase (TE)" evidence="2">
    <location>
        <begin position="78"/>
        <end position="398"/>
    </location>
</feature>
<dbReference type="InterPro" id="IPR013120">
    <property type="entry name" value="FAR_NAD-bd"/>
</dbReference>
<dbReference type="GO" id="GO:0035336">
    <property type="term" value="P:long-chain fatty-acyl-CoA metabolic process"/>
    <property type="evidence" value="ECO:0007669"/>
    <property type="project" value="TreeGrafter"/>
</dbReference>
<dbReference type="GO" id="GO:0080019">
    <property type="term" value="F:alcohol-forming very long-chain fatty acyl-CoA reductase activity"/>
    <property type="evidence" value="ECO:0007669"/>
    <property type="project" value="InterPro"/>
</dbReference>
<dbReference type="EMBL" id="PQIB02000012">
    <property type="protein sequence ID" value="RLM79175.1"/>
    <property type="molecule type" value="Genomic_DNA"/>
</dbReference>
<comment type="caution">
    <text evidence="3">The sequence shown here is derived from an EMBL/GenBank/DDBJ whole genome shotgun (WGS) entry which is preliminary data.</text>
</comment>
<dbReference type="Proteomes" id="UP000275267">
    <property type="component" value="Unassembled WGS sequence"/>
</dbReference>
<dbReference type="GO" id="GO:0010345">
    <property type="term" value="P:suberin biosynthetic process"/>
    <property type="evidence" value="ECO:0007669"/>
    <property type="project" value="TreeGrafter"/>
</dbReference>
<dbReference type="AlphaFoldDB" id="A0A3L6QH96"/>
<keyword evidence="1" id="KW-0560">Oxidoreductase</keyword>
<keyword evidence="1" id="KW-0443">Lipid metabolism</keyword>
<dbReference type="EC" id="1.2.1.84" evidence="1"/>
<dbReference type="OrthoDB" id="429813at2759"/>
<organism evidence="3 4">
    <name type="scientific">Panicum miliaceum</name>
    <name type="common">Proso millet</name>
    <name type="synonym">Broomcorn millet</name>
    <dbReference type="NCBI Taxonomy" id="4540"/>
    <lineage>
        <taxon>Eukaryota</taxon>
        <taxon>Viridiplantae</taxon>
        <taxon>Streptophyta</taxon>
        <taxon>Embryophyta</taxon>
        <taxon>Tracheophyta</taxon>
        <taxon>Spermatophyta</taxon>
        <taxon>Magnoliopsida</taxon>
        <taxon>Liliopsida</taxon>
        <taxon>Poales</taxon>
        <taxon>Poaceae</taxon>
        <taxon>PACMAD clade</taxon>
        <taxon>Panicoideae</taxon>
        <taxon>Panicodae</taxon>
        <taxon>Paniceae</taxon>
        <taxon>Panicinae</taxon>
        <taxon>Panicum</taxon>
        <taxon>Panicum sect. Panicum</taxon>
    </lineage>
</organism>
<evidence type="ECO:0000259" key="2">
    <source>
        <dbReference type="Pfam" id="PF07993"/>
    </source>
</evidence>
<comment type="similarity">
    <text evidence="1">Belongs to the fatty acyl-CoA reductase family.</text>
</comment>
<dbReference type="STRING" id="4540.A0A3L6QH96"/>
<keyword evidence="1" id="KW-0444">Lipid biosynthesis</keyword>
<dbReference type="Gene3D" id="3.40.50.720">
    <property type="entry name" value="NAD(P)-binding Rossmann-like Domain"/>
    <property type="match status" value="1"/>
</dbReference>
<gene>
    <name evidence="3" type="ORF">C2845_PM12G14010</name>
</gene>
<sequence length="440" mass="47427">MGISCCVSPCRCVVAATNYHTPLTVGKGGHAHGRGALLPSSPLRKRCSGRARPAPASSPDNAAGIGIAEFLVGKNLLVTGGTGFLAKVLIEKILRASPGVGKIYAVIKAKDTEAASKRLQNEVVDTELFKCLQDIHGKDYHGFVAGKLVPVAGNVTEASQGIAPKLADEIADEVDIIVNSAASTTFDERFMVMPHHYIVAAPYDVAMNLNTLGPFRHISFAHRFRKLKLFLQVSTAYVNGQRQGVVPEKSFRLGDTIENELVPGDSSQRKSGAVLDIEAEVKLAFDSRRDSGDSASFTRRMKSLGLRKVIRGSAKLHGWQDTYVFTKAMGEMVVNCMRGEIPHDDVLIMREPFPGWIQGNRVMDPIVLNYGKGHLSGFIANPDCVFDMVPIDMVVNVMLASMAKHGGSGGTRGASVPRGVLVRNMAPLNHNFDFGDCVTT</sequence>
<dbReference type="InterPro" id="IPR036291">
    <property type="entry name" value="NAD(P)-bd_dom_sf"/>
</dbReference>
<evidence type="ECO:0000313" key="4">
    <source>
        <dbReference type="Proteomes" id="UP000275267"/>
    </source>
</evidence>
<dbReference type="PANTHER" id="PTHR11011">
    <property type="entry name" value="MALE STERILITY PROTEIN 2-RELATED"/>
    <property type="match status" value="1"/>
</dbReference>
<keyword evidence="4" id="KW-1185">Reference proteome</keyword>
<keyword evidence="1" id="KW-0521">NADP</keyword>
<evidence type="ECO:0000313" key="3">
    <source>
        <dbReference type="EMBL" id="RLM79175.1"/>
    </source>
</evidence>